<gene>
    <name evidence="1" type="ORF">bsdcttw_13480</name>
</gene>
<dbReference type="AlphaFoldDB" id="A0A7I8DKU2"/>
<reference evidence="1 2" key="2">
    <citation type="submission" date="2020-08" db="EMBL/GenBank/DDBJ databases">
        <authorList>
            <person name="Ueki A."/>
            <person name="Tonouchi A."/>
        </authorList>
    </citation>
    <scope>NUCLEOTIDE SEQUENCE [LARGE SCALE GENOMIC DNA]</scope>
    <source>
        <strain evidence="1 2">CTTW</strain>
    </source>
</reference>
<accession>A0A7I8DKU2</accession>
<proteinExistence type="predicted"/>
<dbReference type="KEGG" id="acht:bsdcttw_13480"/>
<dbReference type="EMBL" id="AP023368">
    <property type="protein sequence ID" value="BCJ98307.1"/>
    <property type="molecule type" value="Genomic_DNA"/>
</dbReference>
<dbReference type="RefSeq" id="WP_185258646.1">
    <property type="nucleotide sequence ID" value="NZ_AP023368.1"/>
</dbReference>
<reference evidence="1 2" key="1">
    <citation type="submission" date="2020-08" db="EMBL/GenBank/DDBJ databases">
        <title>Draft genome sequencing of an Anaerocolumna strain isolated from anoxic soil subjected to BSD treatment.</title>
        <authorList>
            <person name="Uek A."/>
            <person name="Tonouchi A."/>
        </authorList>
    </citation>
    <scope>NUCLEOTIDE SEQUENCE [LARGE SCALE GENOMIC DNA]</scope>
    <source>
        <strain evidence="1 2">CTTW</strain>
    </source>
</reference>
<organism evidence="1 2">
    <name type="scientific">Anaerocolumna chitinilytica</name>
    <dbReference type="NCBI Taxonomy" id="1727145"/>
    <lineage>
        <taxon>Bacteria</taxon>
        <taxon>Bacillati</taxon>
        <taxon>Bacillota</taxon>
        <taxon>Clostridia</taxon>
        <taxon>Lachnospirales</taxon>
        <taxon>Lachnospiraceae</taxon>
        <taxon>Anaerocolumna</taxon>
    </lineage>
</organism>
<name>A0A7I8DKU2_9FIRM</name>
<keyword evidence="2" id="KW-1185">Reference proteome</keyword>
<sequence length="211" mass="24436">MGQKYASMHVYGGGQDKNLLSLKDFCNNNKTANVMLEEILKKIEDPEKRLLVEKFSSPSNILIVQSKDVLSIYDGDLSFEMVEERAKQLSKKINNPVIYTSNFDDDIFIFGIYQSGEFITGRKMGDGLADYDISPEDLEIEKFYHGLSLNKAINTRMVLENSEEVEALEDELERILEAPLKFSIEDVREDYEKFTELFTENHIQVFKRHDR</sequence>
<dbReference type="Proteomes" id="UP000515703">
    <property type="component" value="Chromosome"/>
</dbReference>
<protein>
    <submittedName>
        <fullName evidence="1">Uncharacterized protein</fullName>
    </submittedName>
</protein>
<evidence type="ECO:0000313" key="2">
    <source>
        <dbReference type="Proteomes" id="UP000515703"/>
    </source>
</evidence>
<evidence type="ECO:0000313" key="1">
    <source>
        <dbReference type="EMBL" id="BCJ98307.1"/>
    </source>
</evidence>